<feature type="non-terminal residue" evidence="3">
    <location>
        <position position="185"/>
    </location>
</feature>
<dbReference type="InterPro" id="IPR051534">
    <property type="entry name" value="CBASS_pafABC_assoc_protein"/>
</dbReference>
<accession>A0A3B1AI83</accession>
<feature type="domain" description="DNA-binding transcriptional repressor CapW winged helix-turn-helix" evidence="2">
    <location>
        <begin position="12"/>
        <end position="90"/>
    </location>
</feature>
<reference evidence="3" key="1">
    <citation type="submission" date="2018-06" db="EMBL/GenBank/DDBJ databases">
        <authorList>
            <person name="Zhirakovskaya E."/>
        </authorList>
    </citation>
    <scope>NUCLEOTIDE SEQUENCE</scope>
</reference>
<name>A0A3B1AI83_9ZZZZ</name>
<evidence type="ECO:0000259" key="2">
    <source>
        <dbReference type="Pfam" id="PF26109"/>
    </source>
</evidence>
<dbReference type="AlphaFoldDB" id="A0A3B1AI83"/>
<gene>
    <name evidence="3" type="ORF">MNBD_GAMMA19-2274</name>
</gene>
<dbReference type="PANTHER" id="PTHR34580">
    <property type="match status" value="1"/>
</dbReference>
<dbReference type="Pfam" id="PF26109">
    <property type="entry name" value="WHD_BrxR"/>
    <property type="match status" value="1"/>
</dbReference>
<organism evidence="3">
    <name type="scientific">hydrothermal vent metagenome</name>
    <dbReference type="NCBI Taxonomy" id="652676"/>
    <lineage>
        <taxon>unclassified sequences</taxon>
        <taxon>metagenomes</taxon>
        <taxon>ecological metagenomes</taxon>
    </lineage>
</organism>
<evidence type="ECO:0000313" key="3">
    <source>
        <dbReference type="EMBL" id="VAX03432.1"/>
    </source>
</evidence>
<dbReference type="PANTHER" id="PTHR34580:SF3">
    <property type="entry name" value="PROTEIN PAFB"/>
    <property type="match status" value="1"/>
</dbReference>
<dbReference type="PROSITE" id="PS52050">
    <property type="entry name" value="WYL"/>
    <property type="match status" value="1"/>
</dbReference>
<proteinExistence type="predicted"/>
<dbReference type="InterPro" id="IPR059019">
    <property type="entry name" value="WHD_CapW"/>
</dbReference>
<evidence type="ECO:0000259" key="1">
    <source>
        <dbReference type="Pfam" id="PF13280"/>
    </source>
</evidence>
<dbReference type="InterPro" id="IPR026881">
    <property type="entry name" value="WYL_dom"/>
</dbReference>
<protein>
    <submittedName>
        <fullName evidence="3">Uncharacterized protein</fullName>
    </submittedName>
</protein>
<dbReference type="Pfam" id="PF13280">
    <property type="entry name" value="WYL"/>
    <property type="match status" value="1"/>
</dbReference>
<dbReference type="EMBL" id="UOFV01000398">
    <property type="protein sequence ID" value="VAX03432.1"/>
    <property type="molecule type" value="Genomic_DNA"/>
</dbReference>
<feature type="domain" description="WYL" evidence="1">
    <location>
        <begin position="126"/>
        <end position="185"/>
    </location>
</feature>
<sequence>MAKMLNDIKWGTQQRLQHIELMAYYTGIITRSDLARAFAISDAAATKDLKLYNELAPDNLIYRHSVFGFVPSDSFQPQFSKLAPAEVLPIIAANLAAAGSPYGEQPLYGIPAESLPLPARLPERAVLAQILRAIKQGRKLAVSYHSLSERESAQERVLEPHALANTGLRWHLRAYNEETYDFRDF</sequence>